<dbReference type="Pfam" id="PF02504">
    <property type="entry name" value="FA_synthesis"/>
    <property type="match status" value="1"/>
</dbReference>
<dbReference type="UniPathway" id="UPA00085"/>
<dbReference type="HAMAP" id="MF_00019">
    <property type="entry name" value="PlsX"/>
    <property type="match status" value="1"/>
</dbReference>
<evidence type="ECO:0000256" key="2">
    <source>
        <dbReference type="ARBA" id="ARBA00022490"/>
    </source>
</evidence>
<reference evidence="11 12" key="1">
    <citation type="submission" date="2019-07" db="EMBL/GenBank/DDBJ databases">
        <title>Genomic Encyclopedia of Type Strains, Phase I: the one thousand microbial genomes (KMG-I) project.</title>
        <authorList>
            <person name="Kyrpides N."/>
        </authorList>
    </citation>
    <scope>NUCLEOTIDE SEQUENCE [LARGE SCALE GENOMIC DNA]</scope>
    <source>
        <strain evidence="11 12">DSM 6562</strain>
    </source>
</reference>
<evidence type="ECO:0000256" key="8">
    <source>
        <dbReference type="ARBA" id="ARBA00024069"/>
    </source>
</evidence>
<dbReference type="AlphaFoldDB" id="A0A5S4ZX59"/>
<sequence length="340" mass="35617">MKIAIDAMGGDYAPKEIVRGAWEACRETGQQVILVGNRNILENELDQLGGNHAGLEIAHAEEVIAMDEAPAVAVRRKKNSSLVLAAELVRDGHAGALVAAGSTGATMAAALLRWGRIPGIARPAVAGVLPTERGVTILLDVGANVDCKPRHLVQFAIMGSLYANKILGIQCPRVGLLNVGEESTKGNELTQETYPLLQKAPVHFYGNVEGRDIFKGTVDVVVCDGFTGNVVLKTGEGLADVLMNMIGQAIQQSSLAKIGATLTLPALKKLGKKLNYSEYGGAPLLGINGVAIVCHGSSKALAIKNAVYRARESVENGLISAISDSLKNTSLHKVGCADGN</sequence>
<dbReference type="EC" id="2.3.1.274" evidence="8 10"/>
<protein>
    <recommendedName>
        <fullName evidence="8 10">Phosphate acyltransferase</fullName>
        <ecNumber evidence="8 10">2.3.1.274</ecNumber>
    </recommendedName>
    <alternativeName>
        <fullName evidence="10">Acyl-ACP phosphotransacylase</fullName>
    </alternativeName>
    <alternativeName>
        <fullName evidence="10">Acyl-[acyl-carrier-protein]--phosphate acyltransferase</fullName>
    </alternativeName>
    <alternativeName>
        <fullName evidence="10">Phosphate-acyl-ACP acyltransferase</fullName>
    </alternativeName>
</protein>
<proteinExistence type="inferred from homology"/>
<dbReference type="Gene3D" id="3.40.718.10">
    <property type="entry name" value="Isopropylmalate Dehydrogenase"/>
    <property type="match status" value="1"/>
</dbReference>
<comment type="catalytic activity">
    <reaction evidence="1 10">
        <text>a fatty acyl-[ACP] + phosphate = an acyl phosphate + holo-[ACP]</text>
        <dbReference type="Rhea" id="RHEA:42292"/>
        <dbReference type="Rhea" id="RHEA-COMP:9685"/>
        <dbReference type="Rhea" id="RHEA-COMP:14125"/>
        <dbReference type="ChEBI" id="CHEBI:43474"/>
        <dbReference type="ChEBI" id="CHEBI:59918"/>
        <dbReference type="ChEBI" id="CHEBI:64479"/>
        <dbReference type="ChEBI" id="CHEBI:138651"/>
        <dbReference type="EC" id="2.3.1.274"/>
    </reaction>
</comment>
<evidence type="ECO:0000256" key="9">
    <source>
        <dbReference type="ARBA" id="ARBA00046608"/>
    </source>
</evidence>
<name>A0A5S4ZX59_9FIRM</name>
<comment type="similarity">
    <text evidence="10">Belongs to the PlsX family.</text>
</comment>
<dbReference type="PIRSF" id="PIRSF002465">
    <property type="entry name" value="Phsphlp_syn_PlsX"/>
    <property type="match status" value="1"/>
</dbReference>
<dbReference type="NCBIfam" id="TIGR00182">
    <property type="entry name" value="plsX"/>
    <property type="match status" value="1"/>
</dbReference>
<evidence type="ECO:0000313" key="11">
    <source>
        <dbReference type="EMBL" id="TYO97409.1"/>
    </source>
</evidence>
<evidence type="ECO:0000313" key="12">
    <source>
        <dbReference type="Proteomes" id="UP000323166"/>
    </source>
</evidence>
<comment type="caution">
    <text evidence="11">The sequence shown here is derived from an EMBL/GenBank/DDBJ whole genome shotgun (WGS) entry which is preliminary data.</text>
</comment>
<dbReference type="GO" id="GO:0005737">
    <property type="term" value="C:cytoplasm"/>
    <property type="evidence" value="ECO:0007669"/>
    <property type="project" value="UniProtKB-SubCell"/>
</dbReference>
<dbReference type="SUPFAM" id="SSF53659">
    <property type="entry name" value="Isocitrate/Isopropylmalate dehydrogenase-like"/>
    <property type="match status" value="1"/>
</dbReference>
<dbReference type="InterPro" id="IPR012281">
    <property type="entry name" value="Phospholipid_synth_PlsX-like"/>
</dbReference>
<keyword evidence="3 10" id="KW-0444">Lipid biosynthesis</keyword>
<keyword evidence="7 10" id="KW-1208">Phospholipid metabolism</keyword>
<accession>A0A5S4ZX59</accession>
<keyword evidence="4 10" id="KW-0808">Transferase</keyword>
<evidence type="ECO:0000256" key="10">
    <source>
        <dbReference type="HAMAP-Rule" id="MF_00019"/>
    </source>
</evidence>
<gene>
    <name evidence="10" type="primary">plsX</name>
    <name evidence="11" type="ORF">LX24_00604</name>
</gene>
<comment type="subunit">
    <text evidence="9 10">Homodimer. Probably interacts with PlsY.</text>
</comment>
<dbReference type="RefSeq" id="WP_166510649.1">
    <property type="nucleotide sequence ID" value="NZ_VNHM01000002.1"/>
</dbReference>
<keyword evidence="11" id="KW-0012">Acyltransferase</keyword>
<evidence type="ECO:0000256" key="1">
    <source>
        <dbReference type="ARBA" id="ARBA00001232"/>
    </source>
</evidence>
<evidence type="ECO:0000256" key="6">
    <source>
        <dbReference type="ARBA" id="ARBA00023209"/>
    </source>
</evidence>
<organism evidence="11 12">
    <name type="scientific">Desulfallas thermosapovorans DSM 6562</name>
    <dbReference type="NCBI Taxonomy" id="1121431"/>
    <lineage>
        <taxon>Bacteria</taxon>
        <taxon>Bacillati</taxon>
        <taxon>Bacillota</taxon>
        <taxon>Clostridia</taxon>
        <taxon>Eubacteriales</taxon>
        <taxon>Desulfallaceae</taxon>
        <taxon>Desulfallas</taxon>
    </lineage>
</organism>
<dbReference type="EMBL" id="VNHM01000002">
    <property type="protein sequence ID" value="TYO97409.1"/>
    <property type="molecule type" value="Genomic_DNA"/>
</dbReference>
<keyword evidence="2 10" id="KW-0963">Cytoplasm</keyword>
<dbReference type="PANTHER" id="PTHR30100">
    <property type="entry name" value="FATTY ACID/PHOSPHOLIPID SYNTHESIS PROTEIN PLSX"/>
    <property type="match status" value="1"/>
</dbReference>
<comment type="function">
    <text evidence="10">Catalyzes the reversible formation of acyl-phosphate (acyl-PO(4)) from acyl-[acyl-carrier-protein] (acyl-ACP). This enzyme utilizes acyl-ACP as fatty acyl donor, but not acyl-CoA.</text>
</comment>
<keyword evidence="5 10" id="KW-0443">Lipid metabolism</keyword>
<comment type="subcellular location">
    <subcellularLocation>
        <location evidence="10">Cytoplasm</location>
    </subcellularLocation>
    <text evidence="10">Associated with the membrane possibly through PlsY.</text>
</comment>
<dbReference type="GO" id="GO:0043811">
    <property type="term" value="F:phosphate:acyl-[acyl carrier protein] acyltransferase activity"/>
    <property type="evidence" value="ECO:0007669"/>
    <property type="project" value="UniProtKB-UniRule"/>
</dbReference>
<keyword evidence="12" id="KW-1185">Reference proteome</keyword>
<evidence type="ECO:0000256" key="3">
    <source>
        <dbReference type="ARBA" id="ARBA00022516"/>
    </source>
</evidence>
<evidence type="ECO:0000256" key="5">
    <source>
        <dbReference type="ARBA" id="ARBA00023098"/>
    </source>
</evidence>
<evidence type="ECO:0000256" key="7">
    <source>
        <dbReference type="ARBA" id="ARBA00023264"/>
    </source>
</evidence>
<dbReference type="PANTHER" id="PTHR30100:SF1">
    <property type="entry name" value="PHOSPHATE ACYLTRANSFERASE"/>
    <property type="match status" value="1"/>
</dbReference>
<comment type="pathway">
    <text evidence="10">Lipid metabolism; phospholipid metabolism.</text>
</comment>
<dbReference type="InterPro" id="IPR003664">
    <property type="entry name" value="FA_synthesis"/>
</dbReference>
<evidence type="ECO:0000256" key="4">
    <source>
        <dbReference type="ARBA" id="ARBA00022679"/>
    </source>
</evidence>
<dbReference type="GO" id="GO:0006633">
    <property type="term" value="P:fatty acid biosynthetic process"/>
    <property type="evidence" value="ECO:0007669"/>
    <property type="project" value="UniProtKB-UniRule"/>
</dbReference>
<keyword evidence="6 10" id="KW-0594">Phospholipid biosynthesis</keyword>
<dbReference type="GO" id="GO:0008654">
    <property type="term" value="P:phospholipid biosynthetic process"/>
    <property type="evidence" value="ECO:0007669"/>
    <property type="project" value="UniProtKB-KW"/>
</dbReference>
<dbReference type="Proteomes" id="UP000323166">
    <property type="component" value="Unassembled WGS sequence"/>
</dbReference>